<name>A0A2L2TQQ0_9HYPO</name>
<keyword evidence="1" id="KW-0732">Signal</keyword>
<protein>
    <submittedName>
        <fullName evidence="2">Uncharacterized protein</fullName>
    </submittedName>
</protein>
<proteinExistence type="predicted"/>
<dbReference type="KEGG" id="fvn:FVRRES_06341"/>
<keyword evidence="3" id="KW-1185">Reference proteome</keyword>
<dbReference type="EMBL" id="LN649230">
    <property type="protein sequence ID" value="CEI61905.1"/>
    <property type="molecule type" value="Genomic_DNA"/>
</dbReference>
<evidence type="ECO:0000313" key="3">
    <source>
        <dbReference type="Proteomes" id="UP000245910"/>
    </source>
</evidence>
<feature type="chain" id="PRO_5014707905" evidence="1">
    <location>
        <begin position="22"/>
        <end position="92"/>
    </location>
</feature>
<evidence type="ECO:0000256" key="1">
    <source>
        <dbReference type="SAM" id="SignalP"/>
    </source>
</evidence>
<reference evidence="3" key="1">
    <citation type="submission" date="2014-10" db="EMBL/GenBank/DDBJ databases">
        <authorList>
            <person name="King R."/>
        </authorList>
    </citation>
    <scope>NUCLEOTIDE SEQUENCE [LARGE SCALE GENOMIC DNA]</scope>
    <source>
        <strain evidence="3">A3/5</strain>
    </source>
</reference>
<dbReference type="GeneID" id="37257980"/>
<dbReference type="STRING" id="56646.A0A2L2TQQ0"/>
<organism evidence="2 3">
    <name type="scientific">Fusarium venenatum</name>
    <dbReference type="NCBI Taxonomy" id="56646"/>
    <lineage>
        <taxon>Eukaryota</taxon>
        <taxon>Fungi</taxon>
        <taxon>Dikarya</taxon>
        <taxon>Ascomycota</taxon>
        <taxon>Pezizomycotina</taxon>
        <taxon>Sordariomycetes</taxon>
        <taxon>Hypocreomycetidae</taxon>
        <taxon>Hypocreales</taxon>
        <taxon>Nectriaceae</taxon>
        <taxon>Fusarium</taxon>
    </lineage>
</organism>
<accession>A0A2L2TQQ0</accession>
<dbReference type="Proteomes" id="UP000245910">
    <property type="component" value="Chromosome II"/>
</dbReference>
<sequence length="92" mass="9792">MLVHSVFSTAALCALVSSVVATSHGLPKRPHIEAAPYGTGNAFPKSSPRSRKDICYVKPGKGKNSDDAPANLSIFSHLSRASMNRNTVLKVE</sequence>
<dbReference type="AlphaFoldDB" id="A0A2L2TQQ0"/>
<dbReference type="OrthoDB" id="187139at2759"/>
<dbReference type="RefSeq" id="XP_025585625.1">
    <property type="nucleotide sequence ID" value="XM_025734861.2"/>
</dbReference>
<feature type="signal peptide" evidence="1">
    <location>
        <begin position="1"/>
        <end position="21"/>
    </location>
</feature>
<evidence type="ECO:0000313" key="2">
    <source>
        <dbReference type="EMBL" id="CEI61905.1"/>
    </source>
</evidence>